<feature type="compositionally biased region" description="Basic and acidic residues" evidence="5">
    <location>
        <begin position="1"/>
        <end position="75"/>
    </location>
</feature>
<dbReference type="SUPFAM" id="SSF48498">
    <property type="entry name" value="Tetracyclin repressor-like, C-terminal domain"/>
    <property type="match status" value="1"/>
</dbReference>
<evidence type="ECO:0000313" key="7">
    <source>
        <dbReference type="EMBL" id="GEN80579.1"/>
    </source>
</evidence>
<evidence type="ECO:0000256" key="3">
    <source>
        <dbReference type="ARBA" id="ARBA00023163"/>
    </source>
</evidence>
<dbReference type="Pfam" id="PF00440">
    <property type="entry name" value="TetR_N"/>
    <property type="match status" value="1"/>
</dbReference>
<dbReference type="Proteomes" id="UP000321484">
    <property type="component" value="Unassembled WGS sequence"/>
</dbReference>
<comment type="caution">
    <text evidence="7">The sequence shown here is derived from an EMBL/GenBank/DDBJ whole genome shotgun (WGS) entry which is preliminary data.</text>
</comment>
<dbReference type="InterPro" id="IPR009057">
    <property type="entry name" value="Homeodomain-like_sf"/>
</dbReference>
<evidence type="ECO:0000256" key="5">
    <source>
        <dbReference type="SAM" id="MobiDB-lite"/>
    </source>
</evidence>
<organism evidence="7 8">
    <name type="scientific">Actinotalea fermentans</name>
    <dbReference type="NCBI Taxonomy" id="43671"/>
    <lineage>
        <taxon>Bacteria</taxon>
        <taxon>Bacillati</taxon>
        <taxon>Actinomycetota</taxon>
        <taxon>Actinomycetes</taxon>
        <taxon>Micrococcales</taxon>
        <taxon>Cellulomonadaceae</taxon>
        <taxon>Actinotalea</taxon>
    </lineage>
</organism>
<keyword evidence="8" id="KW-1185">Reference proteome</keyword>
<evidence type="ECO:0000256" key="1">
    <source>
        <dbReference type="ARBA" id="ARBA00023015"/>
    </source>
</evidence>
<dbReference type="OrthoDB" id="329481at2"/>
<feature type="DNA-binding region" description="H-T-H motif" evidence="4">
    <location>
        <begin position="167"/>
        <end position="186"/>
    </location>
</feature>
<evidence type="ECO:0000256" key="2">
    <source>
        <dbReference type="ARBA" id="ARBA00023125"/>
    </source>
</evidence>
<keyword evidence="1" id="KW-0805">Transcription regulation</keyword>
<dbReference type="InterPro" id="IPR036271">
    <property type="entry name" value="Tet_transcr_reg_TetR-rel_C_sf"/>
</dbReference>
<protein>
    <recommendedName>
        <fullName evidence="6">HTH tetR-type domain-containing protein</fullName>
    </recommendedName>
</protein>
<evidence type="ECO:0000256" key="4">
    <source>
        <dbReference type="PROSITE-ProRule" id="PRU00335"/>
    </source>
</evidence>
<dbReference type="PANTHER" id="PTHR30055:SF151">
    <property type="entry name" value="TRANSCRIPTIONAL REGULATORY PROTEIN"/>
    <property type="match status" value="1"/>
</dbReference>
<dbReference type="GO" id="GO:0003700">
    <property type="term" value="F:DNA-binding transcription factor activity"/>
    <property type="evidence" value="ECO:0007669"/>
    <property type="project" value="TreeGrafter"/>
</dbReference>
<dbReference type="Gene3D" id="1.10.10.60">
    <property type="entry name" value="Homeodomain-like"/>
    <property type="match status" value="1"/>
</dbReference>
<gene>
    <name evidence="7" type="ORF">AFE02nite_23130</name>
</gene>
<dbReference type="RefSeq" id="WP_146819698.1">
    <property type="nucleotide sequence ID" value="NZ_BJYK01000008.1"/>
</dbReference>
<evidence type="ECO:0000313" key="8">
    <source>
        <dbReference type="Proteomes" id="UP000321484"/>
    </source>
</evidence>
<dbReference type="SUPFAM" id="SSF46689">
    <property type="entry name" value="Homeodomain-like"/>
    <property type="match status" value="1"/>
</dbReference>
<dbReference type="Gene3D" id="1.10.357.10">
    <property type="entry name" value="Tetracycline Repressor, domain 2"/>
    <property type="match status" value="1"/>
</dbReference>
<dbReference type="InterPro" id="IPR001647">
    <property type="entry name" value="HTH_TetR"/>
</dbReference>
<reference evidence="7 8" key="1">
    <citation type="submission" date="2019-07" db="EMBL/GenBank/DDBJ databases">
        <title>Whole genome shotgun sequence of Actinotalea fermentans NBRC 105374.</title>
        <authorList>
            <person name="Hosoyama A."/>
            <person name="Uohara A."/>
            <person name="Ohji S."/>
            <person name="Ichikawa N."/>
        </authorList>
    </citation>
    <scope>NUCLEOTIDE SEQUENCE [LARGE SCALE GENOMIC DNA]</scope>
    <source>
        <strain evidence="7 8">NBRC 105374</strain>
    </source>
</reference>
<feature type="region of interest" description="Disordered" evidence="5">
    <location>
        <begin position="1"/>
        <end position="76"/>
    </location>
</feature>
<dbReference type="GO" id="GO:0000976">
    <property type="term" value="F:transcription cis-regulatory region binding"/>
    <property type="evidence" value="ECO:0007669"/>
    <property type="project" value="TreeGrafter"/>
</dbReference>
<dbReference type="AlphaFoldDB" id="A0A511YZH2"/>
<name>A0A511YZH2_9CELL</name>
<accession>A0A511YZH2</accession>
<dbReference type="PROSITE" id="PS50977">
    <property type="entry name" value="HTH_TETR_2"/>
    <property type="match status" value="1"/>
</dbReference>
<dbReference type="InterPro" id="IPR050109">
    <property type="entry name" value="HTH-type_TetR-like_transc_reg"/>
</dbReference>
<sequence>MNERDRQRAEQAAEKERQRAERDRQRAAEIAEKERVAAERQAARLERDRRRLEEAAEKEAAARRREHERAVEGAAKEAAQAAREAVRAALDAQVKAQRAERQAERARLRAEAAGLTPGRPADLPSPLAALWRTAEGPRRGPRPTLTLDQITQAAITLADAEGLRAVSMARVAEALGVTTMALYRYVTSKDELLGLMYDAAIADEPGPEVLAPPAADAPAWRVRLHAWCDRQLALTVRHPWLMHAADAIPALGPRRVQMLEEGLETLADTPLPVGQRVEVLGAASLLMLSEGMLLAAALAPRGTGDAPPTDQPAGAAAHPALVDFGGLLRLLTTPDTHPRVWEALEVGGFDDEPGTDGGYGGAGFRVDLLLDGVAHLVAAAEAAAGPGAGAGPAAPSTTADHD</sequence>
<evidence type="ECO:0000259" key="6">
    <source>
        <dbReference type="PROSITE" id="PS50977"/>
    </source>
</evidence>
<keyword evidence="3" id="KW-0804">Transcription</keyword>
<feature type="domain" description="HTH tetR-type" evidence="6">
    <location>
        <begin position="144"/>
        <end position="204"/>
    </location>
</feature>
<keyword evidence="2 4" id="KW-0238">DNA-binding</keyword>
<dbReference type="EMBL" id="BJYK01000008">
    <property type="protein sequence ID" value="GEN80579.1"/>
    <property type="molecule type" value="Genomic_DNA"/>
</dbReference>
<proteinExistence type="predicted"/>
<dbReference type="PANTHER" id="PTHR30055">
    <property type="entry name" value="HTH-TYPE TRANSCRIPTIONAL REGULATOR RUTR"/>
    <property type="match status" value="1"/>
</dbReference>